<keyword evidence="3" id="KW-1185">Reference proteome</keyword>
<feature type="compositionally biased region" description="Basic and acidic residues" evidence="1">
    <location>
        <begin position="37"/>
        <end position="60"/>
    </location>
</feature>
<organism evidence="2 3">
    <name type="scientific">Pleuronectes platessa</name>
    <name type="common">European plaice</name>
    <dbReference type="NCBI Taxonomy" id="8262"/>
    <lineage>
        <taxon>Eukaryota</taxon>
        <taxon>Metazoa</taxon>
        <taxon>Chordata</taxon>
        <taxon>Craniata</taxon>
        <taxon>Vertebrata</taxon>
        <taxon>Euteleostomi</taxon>
        <taxon>Actinopterygii</taxon>
        <taxon>Neopterygii</taxon>
        <taxon>Teleostei</taxon>
        <taxon>Neoteleostei</taxon>
        <taxon>Acanthomorphata</taxon>
        <taxon>Carangaria</taxon>
        <taxon>Pleuronectiformes</taxon>
        <taxon>Pleuronectoidei</taxon>
        <taxon>Pleuronectidae</taxon>
        <taxon>Pleuronectes</taxon>
    </lineage>
</organism>
<reference evidence="2" key="1">
    <citation type="submission" date="2020-03" db="EMBL/GenBank/DDBJ databases">
        <authorList>
            <person name="Weist P."/>
        </authorList>
    </citation>
    <scope>NUCLEOTIDE SEQUENCE</scope>
</reference>
<evidence type="ECO:0000256" key="1">
    <source>
        <dbReference type="SAM" id="MobiDB-lite"/>
    </source>
</evidence>
<comment type="caution">
    <text evidence="2">The sequence shown here is derived from an EMBL/GenBank/DDBJ whole genome shotgun (WGS) entry which is preliminary data.</text>
</comment>
<protein>
    <submittedName>
        <fullName evidence="2">Uncharacterized protein</fullName>
    </submittedName>
</protein>
<proteinExistence type="predicted"/>
<feature type="region of interest" description="Disordered" evidence="1">
    <location>
        <begin position="1"/>
        <end position="68"/>
    </location>
</feature>
<dbReference type="AlphaFoldDB" id="A0A9N7YJD3"/>
<evidence type="ECO:0000313" key="3">
    <source>
        <dbReference type="Proteomes" id="UP001153269"/>
    </source>
</evidence>
<accession>A0A9N7YJD3</accession>
<feature type="compositionally biased region" description="Low complexity" evidence="1">
    <location>
        <begin position="12"/>
        <end position="22"/>
    </location>
</feature>
<dbReference type="Proteomes" id="UP001153269">
    <property type="component" value="Unassembled WGS sequence"/>
</dbReference>
<dbReference type="EMBL" id="CADEAL010001112">
    <property type="protein sequence ID" value="CAB1429047.1"/>
    <property type="molecule type" value="Genomic_DNA"/>
</dbReference>
<name>A0A9N7YJD3_PLEPL</name>
<sequence>MLHPPAVNGKMASASAAVAAEAGGEGQEGMDAANEEGYGREEEGGGRREEGRGRGGRDGGDNMNILLL</sequence>
<evidence type="ECO:0000313" key="2">
    <source>
        <dbReference type="EMBL" id="CAB1429047.1"/>
    </source>
</evidence>
<gene>
    <name evidence="2" type="ORF">PLEPLA_LOCUS17022</name>
</gene>